<gene>
    <name evidence="2" type="ORF">SAMN05444408_102248</name>
</gene>
<dbReference type="EMBL" id="FQVO01000002">
    <property type="protein sequence ID" value="SHE59038.1"/>
    <property type="molecule type" value="Genomic_DNA"/>
</dbReference>
<feature type="transmembrane region" description="Helical" evidence="1">
    <location>
        <begin position="188"/>
        <end position="209"/>
    </location>
</feature>
<reference evidence="3" key="1">
    <citation type="submission" date="2016-11" db="EMBL/GenBank/DDBJ databases">
        <authorList>
            <person name="Varghese N."/>
            <person name="Submissions S."/>
        </authorList>
    </citation>
    <scope>NUCLEOTIDE SEQUENCE [LARGE SCALE GENOMIC DNA]</scope>
    <source>
        <strain evidence="3">DSM 26898</strain>
    </source>
</reference>
<keyword evidence="3" id="KW-1185">Reference proteome</keyword>
<dbReference type="Proteomes" id="UP000184236">
    <property type="component" value="Unassembled WGS sequence"/>
</dbReference>
<proteinExistence type="predicted"/>
<accession>A0A1M4UQV4</accession>
<keyword evidence="1" id="KW-0472">Membrane</keyword>
<name>A0A1M4UQV4_9FLAO</name>
<dbReference type="OrthoDB" id="9825485at2"/>
<sequence>MILGVVATIIVGYWGIKFTDNQKTTTNLLFFENSCISLFKNVVKDLEEVEIKYKGKKIDENLLIYKGTFFNSGNTDIDKTIIHQPLKVKLPENYEWKKIKIIDQSMDVNISFNHTESHLTFHWDILKENEFFTFDSVIEYKPQTEINEKSETIDITRHLSRNISFSHRITNLKSIQKEELPAKPIGKFGLIFLSVYLLGIVCIGLYFSAGQFIFPNYNVSYEIKSDSTKFYSSIEANGLNEILLTDNNENEIIKNIGSDKKIGLTGNVKTLRQNLSYWGLIGGGILALLILLLFILMIYSYIKDKKLYKKVKLIADKYDEKTFPIRKSSRLLFPFE</sequence>
<keyword evidence="1" id="KW-1133">Transmembrane helix</keyword>
<evidence type="ECO:0000256" key="1">
    <source>
        <dbReference type="SAM" id="Phobius"/>
    </source>
</evidence>
<evidence type="ECO:0000313" key="3">
    <source>
        <dbReference type="Proteomes" id="UP000184236"/>
    </source>
</evidence>
<evidence type="ECO:0000313" key="2">
    <source>
        <dbReference type="EMBL" id="SHE59038.1"/>
    </source>
</evidence>
<organism evidence="2 3">
    <name type="scientific">Chryseobacterium takakiae</name>
    <dbReference type="NCBI Taxonomy" id="1302685"/>
    <lineage>
        <taxon>Bacteria</taxon>
        <taxon>Pseudomonadati</taxon>
        <taxon>Bacteroidota</taxon>
        <taxon>Flavobacteriia</taxon>
        <taxon>Flavobacteriales</taxon>
        <taxon>Weeksellaceae</taxon>
        <taxon>Chryseobacterium group</taxon>
        <taxon>Chryseobacterium</taxon>
    </lineage>
</organism>
<dbReference type="AlphaFoldDB" id="A0A1M4UQV4"/>
<protein>
    <submittedName>
        <fullName evidence="2">Uncharacterized protein</fullName>
    </submittedName>
</protein>
<feature type="transmembrane region" description="Helical" evidence="1">
    <location>
        <begin position="277"/>
        <end position="302"/>
    </location>
</feature>
<keyword evidence="1" id="KW-0812">Transmembrane</keyword>